<keyword evidence="2" id="KW-0813">Transport</keyword>
<feature type="transmembrane region" description="Helical" evidence="10">
    <location>
        <begin position="105"/>
        <end position="127"/>
    </location>
</feature>
<name>A0ABR9K2D0_9ACTN</name>
<keyword evidence="5 10" id="KW-0812">Transmembrane</keyword>
<evidence type="ECO:0000256" key="4">
    <source>
        <dbReference type="ARBA" id="ARBA00022519"/>
    </source>
</evidence>
<dbReference type="PANTHER" id="PTHR35011">
    <property type="entry name" value="2,3-DIKETO-L-GULONATE TRAP TRANSPORTER SMALL PERMEASE PROTEIN YIAM"/>
    <property type="match status" value="1"/>
</dbReference>
<comment type="subcellular location">
    <subcellularLocation>
        <location evidence="1">Cell inner membrane</location>
        <topology evidence="1">Multi-pass membrane protein</topology>
    </subcellularLocation>
</comment>
<dbReference type="Proteomes" id="UP000627838">
    <property type="component" value="Unassembled WGS sequence"/>
</dbReference>
<keyword evidence="3" id="KW-1003">Cell membrane</keyword>
<evidence type="ECO:0000256" key="2">
    <source>
        <dbReference type="ARBA" id="ARBA00022448"/>
    </source>
</evidence>
<evidence type="ECO:0000256" key="9">
    <source>
        <dbReference type="SAM" id="MobiDB-lite"/>
    </source>
</evidence>
<dbReference type="Pfam" id="PF04290">
    <property type="entry name" value="DctQ"/>
    <property type="match status" value="1"/>
</dbReference>
<evidence type="ECO:0000256" key="6">
    <source>
        <dbReference type="ARBA" id="ARBA00022989"/>
    </source>
</evidence>
<evidence type="ECO:0000256" key="1">
    <source>
        <dbReference type="ARBA" id="ARBA00004429"/>
    </source>
</evidence>
<feature type="transmembrane region" description="Helical" evidence="10">
    <location>
        <begin position="147"/>
        <end position="169"/>
    </location>
</feature>
<comment type="caution">
    <text evidence="12">The sequence shown here is derived from an EMBL/GenBank/DDBJ whole genome shotgun (WGS) entry which is preliminary data.</text>
</comment>
<keyword evidence="4" id="KW-0997">Cell inner membrane</keyword>
<evidence type="ECO:0000256" key="3">
    <source>
        <dbReference type="ARBA" id="ARBA00022475"/>
    </source>
</evidence>
<gene>
    <name evidence="12" type="ORF">H4W34_006815</name>
</gene>
<evidence type="ECO:0000313" key="12">
    <source>
        <dbReference type="EMBL" id="MBE1536982.1"/>
    </source>
</evidence>
<keyword evidence="6 10" id="KW-1133">Transmembrane helix</keyword>
<dbReference type="InterPro" id="IPR007387">
    <property type="entry name" value="TRAP_DctQ"/>
</dbReference>
<evidence type="ECO:0000256" key="8">
    <source>
        <dbReference type="ARBA" id="ARBA00038436"/>
    </source>
</evidence>
<evidence type="ECO:0000256" key="5">
    <source>
        <dbReference type="ARBA" id="ARBA00022692"/>
    </source>
</evidence>
<protein>
    <submittedName>
        <fullName evidence="12">TRAP-type C4-dicarboxylate transport system permease small subunit</fullName>
    </submittedName>
</protein>
<evidence type="ECO:0000256" key="7">
    <source>
        <dbReference type="ARBA" id="ARBA00023136"/>
    </source>
</evidence>
<evidence type="ECO:0000256" key="10">
    <source>
        <dbReference type="SAM" id="Phobius"/>
    </source>
</evidence>
<feature type="domain" description="Tripartite ATP-independent periplasmic transporters DctQ component" evidence="11">
    <location>
        <begin position="41"/>
        <end position="173"/>
    </location>
</feature>
<dbReference type="EMBL" id="JADBDZ010000001">
    <property type="protein sequence ID" value="MBE1536982.1"/>
    <property type="molecule type" value="Genomic_DNA"/>
</dbReference>
<sequence>MSTQTDPAPGAAGRDERRAGRARRVPQTAVEALAVIVILVMMLHVTVNALLRTYFDSPIPYTLEIVEYWYLPVVAFCGFVAAQSRGEHIAADLIFHRLPHVTRPYVMAGGAVLCCLCAAGFAWWGLLEALHAFEIDKTAGVSDLIAWPPYFLAPIAFGSLTVQFALAAVRAVARRKNEQAA</sequence>
<evidence type="ECO:0000259" key="11">
    <source>
        <dbReference type="Pfam" id="PF04290"/>
    </source>
</evidence>
<organism evidence="12 13">
    <name type="scientific">Actinomadura algeriensis</name>
    <dbReference type="NCBI Taxonomy" id="1679523"/>
    <lineage>
        <taxon>Bacteria</taxon>
        <taxon>Bacillati</taxon>
        <taxon>Actinomycetota</taxon>
        <taxon>Actinomycetes</taxon>
        <taxon>Streptosporangiales</taxon>
        <taxon>Thermomonosporaceae</taxon>
        <taxon>Actinomadura</taxon>
    </lineage>
</organism>
<feature type="transmembrane region" description="Helical" evidence="10">
    <location>
        <begin position="67"/>
        <end position="84"/>
    </location>
</feature>
<dbReference type="RefSeq" id="WP_192762934.1">
    <property type="nucleotide sequence ID" value="NZ_JADBDZ010000001.1"/>
</dbReference>
<feature type="transmembrane region" description="Helical" evidence="10">
    <location>
        <begin position="28"/>
        <end position="47"/>
    </location>
</feature>
<dbReference type="PANTHER" id="PTHR35011:SF2">
    <property type="entry name" value="2,3-DIKETO-L-GULONATE TRAP TRANSPORTER SMALL PERMEASE PROTEIN YIAM"/>
    <property type="match status" value="1"/>
</dbReference>
<evidence type="ECO:0000313" key="13">
    <source>
        <dbReference type="Proteomes" id="UP000627838"/>
    </source>
</evidence>
<accession>A0ABR9K2D0</accession>
<keyword evidence="13" id="KW-1185">Reference proteome</keyword>
<feature type="region of interest" description="Disordered" evidence="9">
    <location>
        <begin position="1"/>
        <end position="23"/>
    </location>
</feature>
<comment type="similarity">
    <text evidence="8">Belongs to the TRAP transporter small permease family.</text>
</comment>
<keyword evidence="7 10" id="KW-0472">Membrane</keyword>
<proteinExistence type="inferred from homology"/>
<reference evidence="12 13" key="1">
    <citation type="submission" date="2020-10" db="EMBL/GenBank/DDBJ databases">
        <title>Sequencing the genomes of 1000 actinobacteria strains.</title>
        <authorList>
            <person name="Klenk H.-P."/>
        </authorList>
    </citation>
    <scope>NUCLEOTIDE SEQUENCE [LARGE SCALE GENOMIC DNA]</scope>
    <source>
        <strain evidence="12 13">DSM 46744</strain>
    </source>
</reference>
<dbReference type="InterPro" id="IPR055348">
    <property type="entry name" value="DctQ"/>
</dbReference>